<keyword evidence="1" id="KW-0472">Membrane</keyword>
<protein>
    <submittedName>
        <fullName evidence="2">Uncharacterized protein</fullName>
    </submittedName>
</protein>
<reference evidence="3" key="1">
    <citation type="journal article" date="2019" name="Int. J. Syst. Evol. Microbiol.">
        <title>The Global Catalogue of Microorganisms (GCM) 10K type strain sequencing project: providing services to taxonomists for standard genome sequencing and annotation.</title>
        <authorList>
            <consortium name="The Broad Institute Genomics Platform"/>
            <consortium name="The Broad Institute Genome Sequencing Center for Infectious Disease"/>
            <person name="Wu L."/>
            <person name="Ma J."/>
        </authorList>
    </citation>
    <scope>NUCLEOTIDE SEQUENCE [LARGE SCALE GENOMIC DNA]</scope>
    <source>
        <strain evidence="3">JCM 17919</strain>
    </source>
</reference>
<accession>A0ABP8HJ56</accession>
<keyword evidence="1" id="KW-1133">Transmembrane helix</keyword>
<name>A0ABP8HJ56_9BACT</name>
<feature type="transmembrane region" description="Helical" evidence="1">
    <location>
        <begin position="32"/>
        <end position="51"/>
    </location>
</feature>
<gene>
    <name evidence="2" type="ORF">GCM10023184_37650</name>
</gene>
<evidence type="ECO:0000313" key="3">
    <source>
        <dbReference type="Proteomes" id="UP001501725"/>
    </source>
</evidence>
<keyword evidence="1" id="KW-0812">Transmembrane</keyword>
<proteinExistence type="predicted"/>
<dbReference type="Proteomes" id="UP001501725">
    <property type="component" value="Unassembled WGS sequence"/>
</dbReference>
<evidence type="ECO:0000313" key="2">
    <source>
        <dbReference type="EMBL" id="GAA4340115.1"/>
    </source>
</evidence>
<dbReference type="EMBL" id="BAABGY010000013">
    <property type="protein sequence ID" value="GAA4340115.1"/>
    <property type="molecule type" value="Genomic_DNA"/>
</dbReference>
<keyword evidence="3" id="KW-1185">Reference proteome</keyword>
<organism evidence="2 3">
    <name type="scientific">Flaviaesturariibacter amylovorans</name>
    <dbReference type="NCBI Taxonomy" id="1084520"/>
    <lineage>
        <taxon>Bacteria</taxon>
        <taxon>Pseudomonadati</taxon>
        <taxon>Bacteroidota</taxon>
        <taxon>Chitinophagia</taxon>
        <taxon>Chitinophagales</taxon>
        <taxon>Chitinophagaceae</taxon>
        <taxon>Flaviaestuariibacter</taxon>
    </lineage>
</organism>
<evidence type="ECO:0000256" key="1">
    <source>
        <dbReference type="SAM" id="Phobius"/>
    </source>
</evidence>
<feature type="transmembrane region" description="Helical" evidence="1">
    <location>
        <begin position="58"/>
        <end position="78"/>
    </location>
</feature>
<sequence length="86" mass="9606">MIWINLQIAARYEAATGKTRALFGIVELTYGYKYFLAFAGLLATALGIVAYRRGEQRLGTFATVIALVALLMVFLRIWTLMVDRSA</sequence>
<comment type="caution">
    <text evidence="2">The sequence shown here is derived from an EMBL/GenBank/DDBJ whole genome shotgun (WGS) entry which is preliminary data.</text>
</comment>